<dbReference type="Proteomes" id="UP000887576">
    <property type="component" value="Unplaced"/>
</dbReference>
<sequence length="119" mass="13734">MEIHPIKTQCLIYEGIYLDDKKTLAFYAIPDRAFLEYHSEQGFPEINVFIQNSKSSAWKYVVTQNHTVAQLKKSIQESDQIPVERQVLVFGGQTLENEKTLSFYSVMDNCILTLLLQSN</sequence>
<name>A0AC34RAS7_9BILA</name>
<protein>
    <submittedName>
        <fullName evidence="2">Ubiquitin-like domain-containing protein</fullName>
    </submittedName>
</protein>
<dbReference type="WBParaSite" id="JU765_v2.g5202.t1">
    <property type="protein sequence ID" value="JU765_v2.g5202.t1"/>
    <property type="gene ID" value="JU765_v2.g5202"/>
</dbReference>
<evidence type="ECO:0000313" key="1">
    <source>
        <dbReference type="Proteomes" id="UP000887576"/>
    </source>
</evidence>
<reference evidence="2" key="1">
    <citation type="submission" date="2022-11" db="UniProtKB">
        <authorList>
            <consortium name="WormBaseParasite"/>
        </authorList>
    </citation>
    <scope>IDENTIFICATION</scope>
</reference>
<organism evidence="1 2">
    <name type="scientific">Panagrolaimus sp. JU765</name>
    <dbReference type="NCBI Taxonomy" id="591449"/>
    <lineage>
        <taxon>Eukaryota</taxon>
        <taxon>Metazoa</taxon>
        <taxon>Ecdysozoa</taxon>
        <taxon>Nematoda</taxon>
        <taxon>Chromadorea</taxon>
        <taxon>Rhabditida</taxon>
        <taxon>Tylenchina</taxon>
        <taxon>Panagrolaimomorpha</taxon>
        <taxon>Panagrolaimoidea</taxon>
        <taxon>Panagrolaimidae</taxon>
        <taxon>Panagrolaimus</taxon>
    </lineage>
</organism>
<evidence type="ECO:0000313" key="2">
    <source>
        <dbReference type="WBParaSite" id="JU765_v2.g5202.t1"/>
    </source>
</evidence>
<accession>A0AC34RAS7</accession>
<proteinExistence type="predicted"/>